<evidence type="ECO:0000256" key="2">
    <source>
        <dbReference type="ARBA" id="ARBA00022729"/>
    </source>
</evidence>
<dbReference type="Pfam" id="PF01347">
    <property type="entry name" value="Vitellogenin_N"/>
    <property type="match status" value="2"/>
</dbReference>
<comment type="caution">
    <text evidence="6">Lacks conserved residue(s) required for the propagation of feature annotation.</text>
</comment>
<evidence type="ECO:0000256" key="5">
    <source>
        <dbReference type="ARBA" id="ARBA00023180"/>
    </source>
</evidence>
<reference evidence="9" key="1">
    <citation type="submission" date="2020-07" db="EMBL/GenBank/DDBJ databases">
        <title>A long reads based de novo assembly of the rainbow trout Arlee double haploid line genome.</title>
        <authorList>
            <person name="Gao G."/>
            <person name="Palti Y."/>
        </authorList>
    </citation>
    <scope>NUCLEOTIDE SEQUENCE [LARGE SCALE GENOMIC DNA]</scope>
</reference>
<dbReference type="Gene3D" id="2.20.80.10">
    <property type="entry name" value="Lipovitellin-phosvitin complex, chain A, domain 4"/>
    <property type="match status" value="1"/>
</dbReference>
<dbReference type="InterPro" id="IPR015816">
    <property type="entry name" value="Vitellinogen_b-sht_N"/>
</dbReference>
<dbReference type="InterPro" id="IPR015819">
    <property type="entry name" value="Lipid_transp_b-sht_shell"/>
</dbReference>
<dbReference type="PANTHER" id="PTHR23345:SF29">
    <property type="entry name" value="VITELLOGENIN 3, PHOSVITINLESS"/>
    <property type="match status" value="1"/>
</dbReference>
<keyword evidence="5" id="KW-0325">Glycoprotein</keyword>
<dbReference type="GO" id="GO:0071391">
    <property type="term" value="P:cellular response to estrogen stimulus"/>
    <property type="evidence" value="ECO:0007669"/>
    <property type="project" value="TreeGrafter"/>
</dbReference>
<keyword evidence="3" id="KW-0758">Storage protein</keyword>
<dbReference type="PANTHER" id="PTHR23345">
    <property type="entry name" value="VITELLOGENIN-RELATED"/>
    <property type="match status" value="1"/>
</dbReference>
<dbReference type="Gene3D" id="2.20.50.20">
    <property type="entry name" value="Lipovitellin. Chain A, domain 3"/>
    <property type="match status" value="1"/>
</dbReference>
<dbReference type="GO" id="GO:0005319">
    <property type="term" value="F:lipid transporter activity"/>
    <property type="evidence" value="ECO:0007669"/>
    <property type="project" value="InterPro"/>
</dbReference>
<dbReference type="SUPFAM" id="SSF56968">
    <property type="entry name" value="Lipovitellin-phosvitin complex, beta-sheet shell regions"/>
    <property type="match status" value="3"/>
</dbReference>
<dbReference type="Pfam" id="PF09172">
    <property type="entry name" value="Vit_open_b-sht"/>
    <property type="match status" value="1"/>
</dbReference>
<keyword evidence="10" id="KW-1185">Reference proteome</keyword>
<evidence type="ECO:0000313" key="10">
    <source>
        <dbReference type="Proteomes" id="UP000694395"/>
    </source>
</evidence>
<feature type="chain" id="PRO_5035464504" evidence="7">
    <location>
        <begin position="19"/>
        <end position="1185"/>
    </location>
</feature>
<feature type="domain" description="Vitellogenin" evidence="8">
    <location>
        <begin position="19"/>
        <end position="620"/>
    </location>
</feature>
<dbReference type="FunFam" id="2.20.50.20:FF:000005">
    <property type="entry name" value="Vitellogenin 3"/>
    <property type="match status" value="1"/>
</dbReference>
<name>A0A8C7M1Y9_ONCMY</name>
<dbReference type="SMART" id="SM00638">
    <property type="entry name" value="LPD_N"/>
    <property type="match status" value="1"/>
</dbReference>
<dbReference type="GeneTree" id="ENSGT00530000064273"/>
<dbReference type="InterPro" id="IPR015255">
    <property type="entry name" value="Vitellinogen_open_b-sht"/>
</dbReference>
<feature type="disulfide bond" evidence="6">
    <location>
        <begin position="157"/>
        <end position="183"/>
    </location>
</feature>
<keyword evidence="1" id="KW-0597">Phosphoprotein</keyword>
<evidence type="ECO:0000256" key="4">
    <source>
        <dbReference type="ARBA" id="ARBA00023157"/>
    </source>
</evidence>
<protein>
    <submittedName>
        <fullName evidence="9">Vitellogenin 3, phosvitinless</fullName>
    </submittedName>
</protein>
<evidence type="ECO:0000313" key="9">
    <source>
        <dbReference type="Ensembl" id="ENSOMYP00000005513.2"/>
    </source>
</evidence>
<dbReference type="InterPro" id="IPR015258">
    <property type="entry name" value="Vitellinogen_b-sht_shell"/>
</dbReference>
<keyword evidence="2 7" id="KW-0732">Signal</keyword>
<reference evidence="9" key="3">
    <citation type="submission" date="2025-09" db="UniProtKB">
        <authorList>
            <consortium name="Ensembl"/>
        </authorList>
    </citation>
    <scope>IDENTIFICATION</scope>
</reference>
<evidence type="ECO:0000256" key="1">
    <source>
        <dbReference type="ARBA" id="ARBA00022553"/>
    </source>
</evidence>
<dbReference type="SMART" id="SM01169">
    <property type="entry name" value="DUF1943"/>
    <property type="match status" value="1"/>
</dbReference>
<sequence>MWGFLLCHLVALAGKCPGLNPKKTYEYRYEGMVNIGRGMPNLVESGVRLVCKVKIIGVSAQTFLLRVSNLNFEEFNGIPGKNAFDASPKLTKRIAAELSKPFMFEYAKGRVGDIRTSAEISDTIVNIVRGIIGFFQVTVKTTQRVYELEEFGIHGLCQSTYANEEDANSQELSVTQIVDINNCKKKAAIYRGMALAVDNKLSKERGDSVISTVRYVYTVKPTVDGGLIKKAHALERQHFSPFNVKGGNSKLQATKELVLLSVTDTVVTPAVGPMISRGNLVYKFVKVLAQIPILMKKLDDPVPKIADMIKRLAQANIYQTDSATSEDVVVLFQLLRVTSLENHEVLWKQLSGNDEHRRWLLDTIVEVADARVLKFLKNRFKAGDVSANEAGQTLLIAFNHLAAETDLMEMAKVIVLVPLLDLVIDGLKRNNEFDMVLALKAIGNAGHPSSIKTIRRFLPGVSAAPVTLPARVLSAAVQSLRHLAVRDPHSVQDITVSLFVQRHLPTEIRMLACMILFETKPPLALVSTVTAFLLEEADMHVASFSYSLIGSIAKSSTPDNHFLSTACNVAVKILAPKFGRVSYHYSKAMHLDWFNDDFLIGTATEIFMLKNAASYIPTEIVTKGKFHFIGKILQLVELGFRADGIKELFRQNIQVFNGHLSYADFEAIFKVLQDWKTLPGDKPLLSAYTRIFGQEFFFADLNNDLIQSVIKTVSPSAGKESPVWSMIENLQKGMSWHWTKPFLMFETRYIQATSLGLPLEISKYYNTVTTITVNAKAAISPPLTDRLGQLLTSDVSLVTDGFAGFSKDQFVFHGINTDIFQCGAELKSKTVVAIPWEFSMKMNVKQKTFEIDLPACKEETKLFSLSSCYNRFDVYAVSRNIEEPSRAKMTPMMPDSVEIVKFDIYHPQVKVCAEANIYGAVFCVEFEATRSHYIDEYPLYYFLGYTNFACTIQPGNIQSNKPVDKIHIEMNASLTKYPVSVRHLLDTLDGSIRTFVPSCTPPQALNANSEPVFAIKVLAMNGNTKPEGYEVAAFYTPAAQMDNTQLIVSQIGEEANWKLCTDANVDKMHLRWGAECQSYEMSMKTATAHLPGSRPTLKAKIHWKTVPGYMIEVGKSIEKYIPGMAFLLGFYQKHATNAKHEVSASVVAATAGSIATTIKLPDVGNTLTLVINLPNPTHTKPHSSR</sequence>
<gene>
    <name evidence="9" type="primary">vtg3</name>
</gene>
<dbReference type="InterPro" id="IPR015817">
    <property type="entry name" value="Vitellinogen_open_b-sht_sub1"/>
</dbReference>
<evidence type="ECO:0000259" key="8">
    <source>
        <dbReference type="PROSITE" id="PS51211"/>
    </source>
</evidence>
<dbReference type="InterPro" id="IPR050733">
    <property type="entry name" value="Vitellogenin/Apolipophorin"/>
</dbReference>
<dbReference type="AlphaFoldDB" id="A0A8C7M1Y9"/>
<keyword evidence="4 6" id="KW-1015">Disulfide bond</keyword>
<dbReference type="SMART" id="SM01170">
    <property type="entry name" value="DUF1944"/>
    <property type="match status" value="1"/>
</dbReference>
<reference evidence="9" key="2">
    <citation type="submission" date="2025-08" db="UniProtKB">
        <authorList>
            <consortium name="Ensembl"/>
        </authorList>
    </citation>
    <scope>IDENTIFICATION</scope>
</reference>
<dbReference type="Gene3D" id="1.25.10.20">
    <property type="entry name" value="Vitellinogen, superhelical"/>
    <property type="match status" value="2"/>
</dbReference>
<proteinExistence type="predicted"/>
<dbReference type="GO" id="GO:0045735">
    <property type="term" value="F:nutrient reservoir activity"/>
    <property type="evidence" value="ECO:0007669"/>
    <property type="project" value="UniProtKB-KW"/>
</dbReference>
<evidence type="ECO:0000256" key="7">
    <source>
        <dbReference type="SAM" id="SignalP"/>
    </source>
</evidence>
<dbReference type="InterPro" id="IPR001747">
    <property type="entry name" value="Vitellogenin_N"/>
</dbReference>
<dbReference type="InterPro" id="IPR011030">
    <property type="entry name" value="Lipovitellin_superhlx_dom"/>
</dbReference>
<dbReference type="Ensembl" id="ENSOMYT00000006147.2">
    <property type="protein sequence ID" value="ENSOMYP00000005513.2"/>
    <property type="gene ID" value="ENSOMYG00000001667.2"/>
</dbReference>
<dbReference type="InterPro" id="IPR037088">
    <property type="entry name" value="Vitellinogen_b-sht_shell_sf"/>
</dbReference>
<dbReference type="GO" id="GO:0032355">
    <property type="term" value="P:response to estradiol"/>
    <property type="evidence" value="ECO:0007669"/>
    <property type="project" value="TreeGrafter"/>
</dbReference>
<dbReference type="Proteomes" id="UP000694395">
    <property type="component" value="Chromosome 4"/>
</dbReference>
<dbReference type="Pfam" id="PF09175">
    <property type="entry name" value="Vit_b-sht_shell"/>
    <property type="match status" value="1"/>
</dbReference>
<evidence type="ECO:0000256" key="3">
    <source>
        <dbReference type="ARBA" id="ARBA00022761"/>
    </source>
</evidence>
<accession>A0A8C7M1Y9</accession>
<dbReference type="Gene3D" id="2.20.90.10">
    <property type="entry name" value="Vitellinogen, beta-sheet shell domain"/>
    <property type="match status" value="1"/>
</dbReference>
<dbReference type="PROSITE" id="PS51211">
    <property type="entry name" value="VITELLOGENIN"/>
    <property type="match status" value="1"/>
</dbReference>
<feature type="signal peptide" evidence="7">
    <location>
        <begin position="1"/>
        <end position="18"/>
    </location>
</feature>
<organism evidence="9 10">
    <name type="scientific">Oncorhynchus mykiss</name>
    <name type="common">Rainbow trout</name>
    <name type="synonym">Salmo gairdneri</name>
    <dbReference type="NCBI Taxonomy" id="8022"/>
    <lineage>
        <taxon>Eukaryota</taxon>
        <taxon>Metazoa</taxon>
        <taxon>Chordata</taxon>
        <taxon>Craniata</taxon>
        <taxon>Vertebrata</taxon>
        <taxon>Euteleostomi</taxon>
        <taxon>Actinopterygii</taxon>
        <taxon>Neopterygii</taxon>
        <taxon>Teleostei</taxon>
        <taxon>Protacanthopterygii</taxon>
        <taxon>Salmoniformes</taxon>
        <taxon>Salmonidae</taxon>
        <taxon>Salmoninae</taxon>
        <taxon>Oncorhynchus</taxon>
    </lineage>
</organism>
<dbReference type="SUPFAM" id="SSF48431">
    <property type="entry name" value="Lipovitellin-phosvitin complex, superhelical domain"/>
    <property type="match status" value="1"/>
</dbReference>
<evidence type="ECO:0000256" key="6">
    <source>
        <dbReference type="PROSITE-ProRule" id="PRU00557"/>
    </source>
</evidence>
<dbReference type="Gene3D" id="2.30.230.10">
    <property type="entry name" value="Lipovitellin, beta-sheet shell regions, chain A"/>
    <property type="match status" value="1"/>
</dbReference>